<evidence type="ECO:0000256" key="1">
    <source>
        <dbReference type="ARBA" id="ARBA00023157"/>
    </source>
</evidence>
<evidence type="ECO:0000313" key="3">
    <source>
        <dbReference type="EMBL" id="VDI51170.1"/>
    </source>
</evidence>
<keyword evidence="4" id="KW-1185">Reference proteome</keyword>
<protein>
    <recommendedName>
        <fullName evidence="2">C-type lectin domain-containing protein</fullName>
    </recommendedName>
</protein>
<dbReference type="InterPro" id="IPR001304">
    <property type="entry name" value="C-type_lectin-like"/>
</dbReference>
<dbReference type="Pfam" id="PF00059">
    <property type="entry name" value="Lectin_C"/>
    <property type="match status" value="1"/>
</dbReference>
<sequence>MLGGCCDIHDVQDRFFIMGRNLDLDVLFGEYTDTDPIVDSDDDFVLATGFIPETTTTSEITTASVDLITETITTLKSTTTSVDLIPEATTTSEITTSSVDLLPETTTTSKTTTTSVDFIPETTTTSKITTASLEFLSSSETTIPTFQPTSRQVSCDPDWILVGASCYRITPPDTTTKQEWKNASEICKDNGGYLATLETAEENQLVKDYVRTLGKTDYFIGGSDLQTEGTFLWEHSGVLVNLHGSGLFYDWMSTNQPDNGNGNQHCMVLAGRYGHMWSDMQCTVARAFICEKDAA</sequence>
<comment type="caution">
    <text evidence="3">The sequence shown here is derived from an EMBL/GenBank/DDBJ whole genome shotgun (WGS) entry which is preliminary data.</text>
</comment>
<accession>A0A8B6FKF8</accession>
<dbReference type="InterPro" id="IPR050111">
    <property type="entry name" value="C-type_lectin/snaclec_domain"/>
</dbReference>
<dbReference type="EMBL" id="UYJE01007034">
    <property type="protein sequence ID" value="VDI51170.1"/>
    <property type="molecule type" value="Genomic_DNA"/>
</dbReference>
<reference evidence="3" key="1">
    <citation type="submission" date="2018-11" db="EMBL/GenBank/DDBJ databases">
        <authorList>
            <person name="Alioto T."/>
            <person name="Alioto T."/>
        </authorList>
    </citation>
    <scope>NUCLEOTIDE SEQUENCE</scope>
</reference>
<gene>
    <name evidence="3" type="ORF">MGAL_10B073179</name>
</gene>
<evidence type="ECO:0000313" key="4">
    <source>
        <dbReference type="Proteomes" id="UP000596742"/>
    </source>
</evidence>
<dbReference type="PROSITE" id="PS00615">
    <property type="entry name" value="C_TYPE_LECTIN_1"/>
    <property type="match status" value="1"/>
</dbReference>
<dbReference type="PANTHER" id="PTHR22803">
    <property type="entry name" value="MANNOSE, PHOSPHOLIPASE, LECTIN RECEPTOR RELATED"/>
    <property type="match status" value="1"/>
</dbReference>
<dbReference type="SUPFAM" id="SSF56436">
    <property type="entry name" value="C-type lectin-like"/>
    <property type="match status" value="1"/>
</dbReference>
<dbReference type="PROSITE" id="PS50041">
    <property type="entry name" value="C_TYPE_LECTIN_2"/>
    <property type="match status" value="1"/>
</dbReference>
<name>A0A8B6FKF8_MYTGA</name>
<dbReference type="InterPro" id="IPR016187">
    <property type="entry name" value="CTDL_fold"/>
</dbReference>
<dbReference type="OrthoDB" id="6094071at2759"/>
<feature type="domain" description="C-type lectin" evidence="2">
    <location>
        <begin position="162"/>
        <end position="291"/>
    </location>
</feature>
<proteinExistence type="predicted"/>
<keyword evidence="1" id="KW-1015">Disulfide bond</keyword>
<dbReference type="InterPro" id="IPR016186">
    <property type="entry name" value="C-type_lectin-like/link_sf"/>
</dbReference>
<dbReference type="SMART" id="SM00034">
    <property type="entry name" value="CLECT"/>
    <property type="match status" value="1"/>
</dbReference>
<dbReference type="Proteomes" id="UP000596742">
    <property type="component" value="Unassembled WGS sequence"/>
</dbReference>
<organism evidence="3 4">
    <name type="scientific">Mytilus galloprovincialis</name>
    <name type="common">Mediterranean mussel</name>
    <dbReference type="NCBI Taxonomy" id="29158"/>
    <lineage>
        <taxon>Eukaryota</taxon>
        <taxon>Metazoa</taxon>
        <taxon>Spiralia</taxon>
        <taxon>Lophotrochozoa</taxon>
        <taxon>Mollusca</taxon>
        <taxon>Bivalvia</taxon>
        <taxon>Autobranchia</taxon>
        <taxon>Pteriomorphia</taxon>
        <taxon>Mytilida</taxon>
        <taxon>Mytiloidea</taxon>
        <taxon>Mytilidae</taxon>
        <taxon>Mytilinae</taxon>
        <taxon>Mytilus</taxon>
    </lineage>
</organism>
<dbReference type="InterPro" id="IPR018378">
    <property type="entry name" value="C-type_lectin_CS"/>
</dbReference>
<dbReference type="CDD" id="cd00037">
    <property type="entry name" value="CLECT"/>
    <property type="match status" value="1"/>
</dbReference>
<dbReference type="AlphaFoldDB" id="A0A8B6FKF8"/>
<dbReference type="Gene3D" id="3.10.100.10">
    <property type="entry name" value="Mannose-Binding Protein A, subunit A"/>
    <property type="match status" value="1"/>
</dbReference>
<evidence type="ECO:0000259" key="2">
    <source>
        <dbReference type="PROSITE" id="PS50041"/>
    </source>
</evidence>